<organism evidence="2 3">
    <name type="scientific">Pyrobaculum aerophilum</name>
    <dbReference type="NCBI Taxonomy" id="13773"/>
    <lineage>
        <taxon>Archaea</taxon>
        <taxon>Thermoproteota</taxon>
        <taxon>Thermoprotei</taxon>
        <taxon>Thermoproteales</taxon>
        <taxon>Thermoproteaceae</taxon>
        <taxon>Pyrobaculum</taxon>
    </lineage>
</organism>
<name>A0A371R4M4_9CREN</name>
<comment type="caution">
    <text evidence="2">The sequence shown here is derived from an EMBL/GenBank/DDBJ whole genome shotgun (WGS) entry which is preliminary data.</text>
</comment>
<reference evidence="3 4" key="1">
    <citation type="submission" date="2017-07" db="EMBL/GenBank/DDBJ databases">
        <title>Draft genome sequence of aerobic hyperthermophilic archaea, Pyrobaculum aerophilum YKB31 and YKB32.</title>
        <authorList>
            <person name="Mochizuki T."/>
            <person name="Berliner A.J."/>
            <person name="Yoshida-Takashima Y."/>
            <person name="Takaki Y."/>
            <person name="Nunoura T."/>
            <person name="Takai K."/>
        </authorList>
    </citation>
    <scope>NUCLEOTIDE SEQUENCE [LARGE SCALE GENOMIC DNA]</scope>
    <source>
        <strain evidence="1 4">YKB31</strain>
        <strain evidence="2 3">YKB32</strain>
    </source>
</reference>
<sequence>MATHRWNLSKTLLSITSSPGVRAITITAGDRILASHLYAKSSYAAVVTRERECVITSEELKKATWLLSRLMDRVGSAVKSRYYTYTGPLEISTEGVIFKPYVTPTSTAEIILTGKFARVQAGDFKKKYRTSIEIGEVLRRHIQLLENC</sequence>
<dbReference type="Proteomes" id="UP000257123">
    <property type="component" value="Unassembled WGS sequence"/>
</dbReference>
<dbReference type="OrthoDB" id="27624at2157"/>
<dbReference type="Proteomes" id="UP000256877">
    <property type="component" value="Unassembled WGS sequence"/>
</dbReference>
<dbReference type="EMBL" id="NMUF01000012">
    <property type="protein sequence ID" value="RFA99006.1"/>
    <property type="molecule type" value="Genomic_DNA"/>
</dbReference>
<gene>
    <name evidence="1" type="ORF">CGL51_14445</name>
    <name evidence="2" type="ORF">CGL52_05810</name>
</gene>
<dbReference type="EMBL" id="NMUE01000093">
    <property type="protein sequence ID" value="RFA92358.1"/>
    <property type="molecule type" value="Genomic_DNA"/>
</dbReference>
<evidence type="ECO:0000313" key="4">
    <source>
        <dbReference type="Proteomes" id="UP000257123"/>
    </source>
</evidence>
<evidence type="ECO:0000313" key="3">
    <source>
        <dbReference type="Proteomes" id="UP000256877"/>
    </source>
</evidence>
<dbReference type="AlphaFoldDB" id="A0A371R4M4"/>
<accession>A0A371R4M4</accession>
<proteinExistence type="predicted"/>
<protein>
    <submittedName>
        <fullName evidence="2">Uncharacterized protein</fullName>
    </submittedName>
</protein>
<evidence type="ECO:0000313" key="1">
    <source>
        <dbReference type="EMBL" id="RFA92358.1"/>
    </source>
</evidence>
<evidence type="ECO:0000313" key="2">
    <source>
        <dbReference type="EMBL" id="RFA99006.1"/>
    </source>
</evidence>